<feature type="signal peptide" evidence="1">
    <location>
        <begin position="1"/>
        <end position="24"/>
    </location>
</feature>
<organism evidence="2 3">
    <name type="scientific">Alteraurantiacibacter lauratis</name>
    <dbReference type="NCBI Taxonomy" id="2054627"/>
    <lineage>
        <taxon>Bacteria</taxon>
        <taxon>Pseudomonadati</taxon>
        <taxon>Pseudomonadota</taxon>
        <taxon>Alphaproteobacteria</taxon>
        <taxon>Sphingomonadales</taxon>
        <taxon>Erythrobacteraceae</taxon>
        <taxon>Alteraurantiacibacter</taxon>
    </lineage>
</organism>
<evidence type="ECO:0008006" key="4">
    <source>
        <dbReference type="Google" id="ProtNLM"/>
    </source>
</evidence>
<name>A0ABV7ECQ4_9SPHN</name>
<evidence type="ECO:0000256" key="1">
    <source>
        <dbReference type="SAM" id="SignalP"/>
    </source>
</evidence>
<dbReference type="Proteomes" id="UP001595378">
    <property type="component" value="Unassembled WGS sequence"/>
</dbReference>
<evidence type="ECO:0000313" key="3">
    <source>
        <dbReference type="Proteomes" id="UP001595378"/>
    </source>
</evidence>
<gene>
    <name evidence="2" type="ORF">ACFODK_01825</name>
</gene>
<keyword evidence="3" id="KW-1185">Reference proteome</keyword>
<keyword evidence="1" id="KW-0732">Signal</keyword>
<evidence type="ECO:0000313" key="2">
    <source>
        <dbReference type="EMBL" id="MFC3099628.1"/>
    </source>
</evidence>
<dbReference type="EMBL" id="JBHRSU010000001">
    <property type="protein sequence ID" value="MFC3099628.1"/>
    <property type="molecule type" value="Genomic_DNA"/>
</dbReference>
<reference evidence="3" key="1">
    <citation type="journal article" date="2019" name="Int. J. Syst. Evol. Microbiol.">
        <title>The Global Catalogue of Microorganisms (GCM) 10K type strain sequencing project: providing services to taxonomists for standard genome sequencing and annotation.</title>
        <authorList>
            <consortium name="The Broad Institute Genomics Platform"/>
            <consortium name="The Broad Institute Genome Sequencing Center for Infectious Disease"/>
            <person name="Wu L."/>
            <person name="Ma J."/>
        </authorList>
    </citation>
    <scope>NUCLEOTIDE SEQUENCE [LARGE SCALE GENOMIC DNA]</scope>
    <source>
        <strain evidence="3">KCTC 52606</strain>
    </source>
</reference>
<sequence>MLRQLLTLLAVLTGLTTAVAPAQALNAGVQAVAVAQDAAATPAQAEVAFLAEKAARQRLAAPLAERAAQGPAFQYAPAVVLKADRAHE</sequence>
<dbReference type="RefSeq" id="WP_336917145.1">
    <property type="nucleotide sequence ID" value="NZ_JBANRN010000001.1"/>
</dbReference>
<protein>
    <recommendedName>
        <fullName evidence="4">DUF4148 domain-containing protein</fullName>
    </recommendedName>
</protein>
<comment type="caution">
    <text evidence="2">The sequence shown here is derived from an EMBL/GenBank/DDBJ whole genome shotgun (WGS) entry which is preliminary data.</text>
</comment>
<accession>A0ABV7ECQ4</accession>
<proteinExistence type="predicted"/>
<feature type="chain" id="PRO_5046948929" description="DUF4148 domain-containing protein" evidence="1">
    <location>
        <begin position="25"/>
        <end position="88"/>
    </location>
</feature>